<gene>
    <name evidence="1" type="ORF">S01H1_80034</name>
</gene>
<organism evidence="1">
    <name type="scientific">marine sediment metagenome</name>
    <dbReference type="NCBI Taxonomy" id="412755"/>
    <lineage>
        <taxon>unclassified sequences</taxon>
        <taxon>metagenomes</taxon>
        <taxon>ecological metagenomes</taxon>
    </lineage>
</organism>
<accession>X0Y7J6</accession>
<feature type="non-terminal residue" evidence="1">
    <location>
        <position position="222"/>
    </location>
</feature>
<proteinExistence type="predicted"/>
<dbReference type="AlphaFoldDB" id="X0Y7J6"/>
<sequence length="222" mass="23904">GCNNTGEIRDVMQHEWGHGLDANDGMPSVDRAMGEAYGDHIALFIDHDSCIGQSFSASGSGPYCITNPDCTTEATCTGVRNIDEKRTTIGVMDITAARTICSTRSCGPSPLNRQCHCEGQVYSQTAFHLAYNLLTGVDYGTSVPLAGANPAMSEQAAWFIHERTFFGAAQIQSSYAPSGLQSFGTGAYDAYMTIDDDDGDLSNGTPHAEYINKAFQHHEIEE</sequence>
<evidence type="ECO:0008006" key="2">
    <source>
        <dbReference type="Google" id="ProtNLM"/>
    </source>
</evidence>
<evidence type="ECO:0000313" key="1">
    <source>
        <dbReference type="EMBL" id="GAG44688.1"/>
    </source>
</evidence>
<protein>
    <recommendedName>
        <fullName evidence="2">Peptidase M4 C-terminal domain-containing protein</fullName>
    </recommendedName>
</protein>
<dbReference type="SUPFAM" id="SSF55486">
    <property type="entry name" value="Metalloproteases ('zincins'), catalytic domain"/>
    <property type="match status" value="1"/>
</dbReference>
<feature type="non-terminal residue" evidence="1">
    <location>
        <position position="1"/>
    </location>
</feature>
<name>X0Y7J6_9ZZZZ</name>
<reference evidence="1" key="1">
    <citation type="journal article" date="2014" name="Front. Microbiol.">
        <title>High frequency of phylogenetically diverse reductive dehalogenase-homologous genes in deep subseafloor sedimentary metagenomes.</title>
        <authorList>
            <person name="Kawai M."/>
            <person name="Futagami T."/>
            <person name="Toyoda A."/>
            <person name="Takaki Y."/>
            <person name="Nishi S."/>
            <person name="Hori S."/>
            <person name="Arai W."/>
            <person name="Tsubouchi T."/>
            <person name="Morono Y."/>
            <person name="Uchiyama I."/>
            <person name="Ito T."/>
            <person name="Fujiyama A."/>
            <person name="Inagaki F."/>
            <person name="Takami H."/>
        </authorList>
    </citation>
    <scope>NUCLEOTIDE SEQUENCE</scope>
    <source>
        <strain evidence="1">Expedition CK06-06</strain>
    </source>
</reference>
<comment type="caution">
    <text evidence="1">The sequence shown here is derived from an EMBL/GenBank/DDBJ whole genome shotgun (WGS) entry which is preliminary data.</text>
</comment>
<dbReference type="EMBL" id="BARS01054007">
    <property type="protein sequence ID" value="GAG44688.1"/>
    <property type="molecule type" value="Genomic_DNA"/>
</dbReference>